<accession>A0A6M3KWS1</accession>
<name>A0A6M3KWS1_9ZZZZ</name>
<proteinExistence type="predicted"/>
<evidence type="ECO:0000313" key="1">
    <source>
        <dbReference type="EMBL" id="QJA86577.1"/>
    </source>
</evidence>
<dbReference type="InterPro" id="IPR008964">
    <property type="entry name" value="Invasin/intimin_cell_adhesion"/>
</dbReference>
<dbReference type="AlphaFoldDB" id="A0A6M3KWS1"/>
<dbReference type="SUPFAM" id="SSF49373">
    <property type="entry name" value="Invasin/intimin cell-adhesion fragments"/>
    <property type="match status" value="1"/>
</dbReference>
<protein>
    <submittedName>
        <fullName evidence="1">Uncharacterized protein</fullName>
    </submittedName>
</protein>
<reference evidence="1" key="1">
    <citation type="submission" date="2020-03" db="EMBL/GenBank/DDBJ databases">
        <title>The deep terrestrial virosphere.</title>
        <authorList>
            <person name="Holmfeldt K."/>
            <person name="Nilsson E."/>
            <person name="Simone D."/>
            <person name="Lopez-Fernandez M."/>
            <person name="Wu X."/>
            <person name="de Brujin I."/>
            <person name="Lundin D."/>
            <person name="Andersson A."/>
            <person name="Bertilsson S."/>
            <person name="Dopson M."/>
        </authorList>
    </citation>
    <scope>NUCLEOTIDE SEQUENCE</scope>
    <source>
        <strain evidence="1">MM415B03162</strain>
    </source>
</reference>
<sequence length="517" mass="54558">MAVPSYTTDLVDIDLCESGGKTWAEPTATGWTFGAAPASDDDNPFQGLLAMSKAYNATGVGGMMVNNGGAISLPTDGAFLVWFYWAAPGSLEADVDGGIRVMVGTDLNNFKSWDVGGKTSYVYGGWINYAVNTTIGEDDLVGTGLGNSQYVGAAVNNYNSIFKGNPFLCDATRYGRCEARIAGGETGNYATFSGFAAINDNVSYRWGLIQAITGGYLVKGLVTFGYGSVVDFRDSNKSLVIQNTNKVTANFNTFEVLQATSRVDLTSISITSLGTVSKGRWLTTANADINIESCVFTDMNTFTFLAQSTILNTTFRRCGIVTQGAAVFTGCKFDSASDTKALVVDTIGNVTNTIFISKGTGYAIEGFSSAGTYSLTGLIFTGYGANGTTDAAIHVLATSGIVYLGIGGGGTASPTVKSDGATIEYTVSVTLKIAVKDIDGNPMVGVRCYIDNNNESPFILDDVTDVNGEASVGYSGSPVTNATWRVRKYEYLPFQQLVSIGSENITLPVTLIDDPVY</sequence>
<dbReference type="EMBL" id="MT142644">
    <property type="protein sequence ID" value="QJA86577.1"/>
    <property type="molecule type" value="Genomic_DNA"/>
</dbReference>
<organism evidence="1">
    <name type="scientific">viral metagenome</name>
    <dbReference type="NCBI Taxonomy" id="1070528"/>
    <lineage>
        <taxon>unclassified sequences</taxon>
        <taxon>metagenomes</taxon>
        <taxon>organismal metagenomes</taxon>
    </lineage>
</organism>
<gene>
    <name evidence="1" type="ORF">MM415B03162_0006</name>
</gene>